<dbReference type="AlphaFoldDB" id="A0A0E9PF63"/>
<proteinExistence type="predicted"/>
<name>A0A0E9PF63_ANGAN</name>
<evidence type="ECO:0000313" key="1">
    <source>
        <dbReference type="EMBL" id="JAH03236.1"/>
    </source>
</evidence>
<organism evidence="1">
    <name type="scientific">Anguilla anguilla</name>
    <name type="common">European freshwater eel</name>
    <name type="synonym">Muraena anguilla</name>
    <dbReference type="NCBI Taxonomy" id="7936"/>
    <lineage>
        <taxon>Eukaryota</taxon>
        <taxon>Metazoa</taxon>
        <taxon>Chordata</taxon>
        <taxon>Craniata</taxon>
        <taxon>Vertebrata</taxon>
        <taxon>Euteleostomi</taxon>
        <taxon>Actinopterygii</taxon>
        <taxon>Neopterygii</taxon>
        <taxon>Teleostei</taxon>
        <taxon>Anguilliformes</taxon>
        <taxon>Anguillidae</taxon>
        <taxon>Anguilla</taxon>
    </lineage>
</organism>
<sequence length="20" mass="2518">MLFFLFIFFTQRSRELIIPV</sequence>
<reference evidence="1" key="2">
    <citation type="journal article" date="2015" name="Fish Shellfish Immunol.">
        <title>Early steps in the European eel (Anguilla anguilla)-Vibrio vulnificus interaction in the gills: Role of the RtxA13 toxin.</title>
        <authorList>
            <person name="Callol A."/>
            <person name="Pajuelo D."/>
            <person name="Ebbesson L."/>
            <person name="Teles M."/>
            <person name="MacKenzie S."/>
            <person name="Amaro C."/>
        </authorList>
    </citation>
    <scope>NUCLEOTIDE SEQUENCE</scope>
</reference>
<accession>A0A0E9PF63</accession>
<dbReference type="EMBL" id="GBXM01105341">
    <property type="protein sequence ID" value="JAH03236.1"/>
    <property type="molecule type" value="Transcribed_RNA"/>
</dbReference>
<protein>
    <submittedName>
        <fullName evidence="1">Uncharacterized protein</fullName>
    </submittedName>
</protein>
<reference evidence="1" key="1">
    <citation type="submission" date="2014-11" db="EMBL/GenBank/DDBJ databases">
        <authorList>
            <person name="Amaro Gonzalez C."/>
        </authorList>
    </citation>
    <scope>NUCLEOTIDE SEQUENCE</scope>
</reference>